<accession>A0A9Q3HDZ6</accession>
<evidence type="ECO:0000313" key="2">
    <source>
        <dbReference type="EMBL" id="MBW0499149.1"/>
    </source>
</evidence>
<gene>
    <name evidence="2" type="ORF">O181_038864</name>
</gene>
<proteinExistence type="predicted"/>
<keyword evidence="3" id="KW-1185">Reference proteome</keyword>
<protein>
    <recommendedName>
        <fullName evidence="4">Arylesterase</fullName>
    </recommendedName>
</protein>
<reference evidence="2" key="1">
    <citation type="submission" date="2021-03" db="EMBL/GenBank/DDBJ databases">
        <title>Draft genome sequence of rust myrtle Austropuccinia psidii MF-1, a brazilian biotype.</title>
        <authorList>
            <person name="Quecine M.C."/>
            <person name="Pachon D.M.R."/>
            <person name="Bonatelli M.L."/>
            <person name="Correr F.H."/>
            <person name="Franceschini L.M."/>
            <person name="Leite T.F."/>
            <person name="Margarido G.R.A."/>
            <person name="Almeida C.A."/>
            <person name="Ferrarezi J.A."/>
            <person name="Labate C.A."/>
        </authorList>
    </citation>
    <scope>NUCLEOTIDE SEQUENCE</scope>
    <source>
        <strain evidence="2">MF-1</strain>
    </source>
</reference>
<dbReference type="SUPFAM" id="SSF63829">
    <property type="entry name" value="Calcium-dependent phosphotriesterase"/>
    <property type="match status" value="1"/>
</dbReference>
<dbReference type="EMBL" id="AVOT02015121">
    <property type="protein sequence ID" value="MBW0499149.1"/>
    <property type="molecule type" value="Genomic_DNA"/>
</dbReference>
<dbReference type="Proteomes" id="UP000765509">
    <property type="component" value="Unassembled WGS sequence"/>
</dbReference>
<dbReference type="OrthoDB" id="5307922at2759"/>
<keyword evidence="1" id="KW-0812">Transmembrane</keyword>
<dbReference type="PANTHER" id="PTHR11799:SF12">
    <property type="entry name" value="PARAOXONASE-RELATED"/>
    <property type="match status" value="1"/>
</dbReference>
<feature type="transmembrane region" description="Helical" evidence="1">
    <location>
        <begin position="6"/>
        <end position="23"/>
    </location>
</feature>
<sequence length="409" mass="46092">MVQTGSIVLILVTISSFLFKLFLKPKIDQFGYFRSGSNFNNEKCSKIELESCEDIYLDPTASLAYLACSHRSQRSHWSPALGLLNSNQLSIPSSDFIAILNLKTKEFQQLNLINLPPHLQKFGFHSHGLDLFLHQNHQSNQPNQPRRATIYFINHKLPSNHSLSSSSEPQSVIEVFETIIGQATATYQKTIHHHLIITPNNILALSPHSFYFTNDHQSKSHWTRSLEPFVTDNQFETIIFCSFQNDLECVVAAFGRYPHPNGLAKGPRDSFYMVNTYDPHLRVFEPQADHTLVLTDELKLPRPADNIYVTEKGSVFVATIPSLYKFKKSITHFLTNPNLISPTEIWKVSNSTDSDAFYGGRLKVEKVLSDDGNQISGTTGVAVWQSQLIITGQGSSYVSICEIDEALSQ</sequence>
<organism evidence="2 3">
    <name type="scientific">Austropuccinia psidii MF-1</name>
    <dbReference type="NCBI Taxonomy" id="1389203"/>
    <lineage>
        <taxon>Eukaryota</taxon>
        <taxon>Fungi</taxon>
        <taxon>Dikarya</taxon>
        <taxon>Basidiomycota</taxon>
        <taxon>Pucciniomycotina</taxon>
        <taxon>Pucciniomycetes</taxon>
        <taxon>Pucciniales</taxon>
        <taxon>Sphaerophragmiaceae</taxon>
        <taxon>Austropuccinia</taxon>
    </lineage>
</organism>
<dbReference type="InterPro" id="IPR011042">
    <property type="entry name" value="6-blade_b-propeller_TolB-like"/>
</dbReference>
<dbReference type="AlphaFoldDB" id="A0A9Q3HDZ6"/>
<keyword evidence="1" id="KW-0472">Membrane</keyword>
<dbReference type="InterPro" id="IPR051288">
    <property type="entry name" value="Serum_paraoxonase/arylesterase"/>
</dbReference>
<dbReference type="Gene3D" id="2.120.10.30">
    <property type="entry name" value="TolB, C-terminal domain"/>
    <property type="match status" value="1"/>
</dbReference>
<comment type="caution">
    <text evidence="2">The sequence shown here is derived from an EMBL/GenBank/DDBJ whole genome shotgun (WGS) entry which is preliminary data.</text>
</comment>
<evidence type="ECO:0000313" key="3">
    <source>
        <dbReference type="Proteomes" id="UP000765509"/>
    </source>
</evidence>
<keyword evidence="1" id="KW-1133">Transmembrane helix</keyword>
<dbReference type="PANTHER" id="PTHR11799">
    <property type="entry name" value="PARAOXONASE"/>
    <property type="match status" value="1"/>
</dbReference>
<evidence type="ECO:0000256" key="1">
    <source>
        <dbReference type="SAM" id="Phobius"/>
    </source>
</evidence>
<evidence type="ECO:0008006" key="4">
    <source>
        <dbReference type="Google" id="ProtNLM"/>
    </source>
</evidence>
<name>A0A9Q3HDZ6_9BASI</name>